<dbReference type="EMBL" id="CP143423">
    <property type="protein sequence ID" value="WVX49399.1"/>
    <property type="molecule type" value="Genomic_DNA"/>
</dbReference>
<reference evidence="3" key="2">
    <citation type="submission" date="2024-01" db="EMBL/GenBank/DDBJ databases">
        <title>Roseobacter fucihabitans sp. nov., isolated from the brown alga Fucus spiralis.</title>
        <authorList>
            <person name="Hahnke S."/>
            <person name="Berger M."/>
            <person name="Schlingloff A."/>
            <person name="Athale I."/>
            <person name="Neumann-Schaal M."/>
            <person name="Adenaya A."/>
            <person name="Poehlein A."/>
            <person name="Daniel R."/>
            <person name="Pertersen J."/>
            <person name="Brinkhoff T."/>
        </authorList>
    </citation>
    <scope>NUCLEOTIDE SEQUENCE [LARGE SCALE GENOMIC DNA]</scope>
    <source>
        <strain evidence="3">B14</strain>
    </source>
</reference>
<name>A0ABZ2BTP6_9RHOB</name>
<keyword evidence="1" id="KW-0732">Signal</keyword>
<evidence type="ECO:0000313" key="3">
    <source>
        <dbReference type="Proteomes" id="UP001318682"/>
    </source>
</evidence>
<organism evidence="2 3">
    <name type="scientific">Roseobacter fucihabitans</name>
    <dbReference type="NCBI Taxonomy" id="1537242"/>
    <lineage>
        <taxon>Bacteria</taxon>
        <taxon>Pseudomonadati</taxon>
        <taxon>Pseudomonadota</taxon>
        <taxon>Alphaproteobacteria</taxon>
        <taxon>Rhodobacterales</taxon>
        <taxon>Roseobacteraceae</taxon>
        <taxon>Roseobacter</taxon>
    </lineage>
</organism>
<dbReference type="RefSeq" id="WP_187429602.1">
    <property type="nucleotide sequence ID" value="NZ_CP143423.1"/>
</dbReference>
<sequence>MLRYSLACVLGLTAFPALAQSEKEVSCTYQAQVVGAIKQARLDRVPERKLQATLAESATWPEKYNNIIPIVAPSIYEKKRRDLRDEDLAGWWQEQCMALEQ</sequence>
<evidence type="ECO:0000256" key="1">
    <source>
        <dbReference type="SAM" id="SignalP"/>
    </source>
</evidence>
<feature type="chain" id="PRO_5047039176" evidence="1">
    <location>
        <begin position="20"/>
        <end position="101"/>
    </location>
</feature>
<dbReference type="Proteomes" id="UP001318682">
    <property type="component" value="Chromosome"/>
</dbReference>
<proteinExistence type="predicted"/>
<feature type="signal peptide" evidence="1">
    <location>
        <begin position="1"/>
        <end position="19"/>
    </location>
</feature>
<keyword evidence="3" id="KW-1185">Reference proteome</keyword>
<accession>A0ABZ2BTP6</accession>
<reference evidence="2 3" key="1">
    <citation type="submission" date="2015-07" db="EMBL/GenBank/DDBJ databases">
        <authorList>
            <person name="Voget S."/>
            <person name="Dogs M."/>
            <person name="Brinkhoff T.H."/>
            <person name="Daniel R."/>
        </authorList>
    </citation>
    <scope>NUCLEOTIDE SEQUENCE [LARGE SCALE GENOMIC DNA]</scope>
    <source>
        <strain evidence="2 3">B14</strain>
    </source>
</reference>
<protein>
    <submittedName>
        <fullName evidence="2">Uncharacterized protein</fullName>
    </submittedName>
</protein>
<evidence type="ECO:0000313" key="2">
    <source>
        <dbReference type="EMBL" id="WVX49399.1"/>
    </source>
</evidence>
<gene>
    <name evidence="2" type="ORF">ROLI_024930</name>
</gene>